<dbReference type="EMBL" id="JAUPFM010000014">
    <property type="protein sequence ID" value="KAK2830479.1"/>
    <property type="molecule type" value="Genomic_DNA"/>
</dbReference>
<gene>
    <name evidence="2" type="ORF">Q5P01_018410</name>
</gene>
<accession>A0AA88M4Y1</accession>
<name>A0AA88M4Y1_CHASR</name>
<reference evidence="2" key="1">
    <citation type="submission" date="2023-07" db="EMBL/GenBank/DDBJ databases">
        <title>Chromosome-level Genome Assembly of Striped Snakehead (Channa striata).</title>
        <authorList>
            <person name="Liu H."/>
        </authorList>
    </citation>
    <scope>NUCLEOTIDE SEQUENCE</scope>
    <source>
        <strain evidence="2">Gz</strain>
        <tissue evidence="2">Muscle</tissue>
    </source>
</reference>
<organism evidence="2 3">
    <name type="scientific">Channa striata</name>
    <name type="common">Snakehead murrel</name>
    <name type="synonym">Ophicephalus striatus</name>
    <dbReference type="NCBI Taxonomy" id="64152"/>
    <lineage>
        <taxon>Eukaryota</taxon>
        <taxon>Metazoa</taxon>
        <taxon>Chordata</taxon>
        <taxon>Craniata</taxon>
        <taxon>Vertebrata</taxon>
        <taxon>Euteleostomi</taxon>
        <taxon>Actinopterygii</taxon>
        <taxon>Neopterygii</taxon>
        <taxon>Teleostei</taxon>
        <taxon>Neoteleostei</taxon>
        <taxon>Acanthomorphata</taxon>
        <taxon>Anabantaria</taxon>
        <taxon>Anabantiformes</taxon>
        <taxon>Channoidei</taxon>
        <taxon>Channidae</taxon>
        <taxon>Channa</taxon>
    </lineage>
</organism>
<protein>
    <submittedName>
        <fullName evidence="2">Uncharacterized protein</fullName>
    </submittedName>
</protein>
<proteinExistence type="predicted"/>
<sequence>MVWSSVKPKRQELGGLAKHFDHSHVRDRETEKSRHRELVLRSGTHGVRQEISASQSAKPHSFVNTCIKTMLTTNSCSWDGVSSHPQTPVQTDWDVSAHKQQ</sequence>
<keyword evidence="3" id="KW-1185">Reference proteome</keyword>
<dbReference type="AlphaFoldDB" id="A0AA88M4Y1"/>
<evidence type="ECO:0000313" key="3">
    <source>
        <dbReference type="Proteomes" id="UP001187415"/>
    </source>
</evidence>
<evidence type="ECO:0000256" key="1">
    <source>
        <dbReference type="SAM" id="MobiDB-lite"/>
    </source>
</evidence>
<feature type="compositionally biased region" description="Basic and acidic residues" evidence="1">
    <location>
        <begin position="18"/>
        <end position="36"/>
    </location>
</feature>
<evidence type="ECO:0000313" key="2">
    <source>
        <dbReference type="EMBL" id="KAK2830479.1"/>
    </source>
</evidence>
<feature type="region of interest" description="Disordered" evidence="1">
    <location>
        <begin position="14"/>
        <end position="36"/>
    </location>
</feature>
<comment type="caution">
    <text evidence="2">The sequence shown here is derived from an EMBL/GenBank/DDBJ whole genome shotgun (WGS) entry which is preliminary data.</text>
</comment>
<feature type="region of interest" description="Disordered" evidence="1">
    <location>
        <begin position="79"/>
        <end position="101"/>
    </location>
</feature>
<dbReference type="Proteomes" id="UP001187415">
    <property type="component" value="Unassembled WGS sequence"/>
</dbReference>